<evidence type="ECO:0000256" key="2">
    <source>
        <dbReference type="ARBA" id="ARBA00093452"/>
    </source>
</evidence>
<gene>
    <name evidence="4" type="ORF">Dbus_chr2Lg1358</name>
</gene>
<evidence type="ECO:0000313" key="5">
    <source>
        <dbReference type="Proteomes" id="UP000494163"/>
    </source>
</evidence>
<dbReference type="SMR" id="A0A0M3QTP5"/>
<accession>A0A0M3QTP5</accession>
<keyword evidence="5" id="KW-1185">Reference proteome</keyword>
<proteinExistence type="inferred from homology"/>
<dbReference type="EMBL" id="CP012523">
    <property type="protein sequence ID" value="ALC39273.1"/>
    <property type="molecule type" value="Genomic_DNA"/>
</dbReference>
<sequence length="207" mass="23827">MASNFRYHLLKSVRPYSVYIPQLTKSVLRVLIQGSVHYIETRTASPDVLALALNKLKNAGHEVPKNFCELFTMVMLTMQIYLRYPKGVIKDHELRQCLIDDLSLPDACADDLAKVLVNHRATLSKNFAETKIERAKMLDLQWRINISLSSTLAELNKPTIVLHFKLVNGEYRTLELPLTMFQRMRYNVAVLLSELQALQNRPAIKQF</sequence>
<comment type="similarity">
    <text evidence="2">Belongs to the COMM domain-containing protein 5 family.</text>
</comment>
<dbReference type="InterPro" id="IPR017920">
    <property type="entry name" value="COMM"/>
</dbReference>
<dbReference type="OMA" id="HIVAGMY"/>
<organism evidence="4 5">
    <name type="scientific">Drosophila busckii</name>
    <name type="common">Fruit fly</name>
    <dbReference type="NCBI Taxonomy" id="30019"/>
    <lineage>
        <taxon>Eukaryota</taxon>
        <taxon>Metazoa</taxon>
        <taxon>Ecdysozoa</taxon>
        <taxon>Arthropoda</taxon>
        <taxon>Hexapoda</taxon>
        <taxon>Insecta</taxon>
        <taxon>Pterygota</taxon>
        <taxon>Neoptera</taxon>
        <taxon>Endopterygota</taxon>
        <taxon>Diptera</taxon>
        <taxon>Brachycera</taxon>
        <taxon>Muscomorpha</taxon>
        <taxon>Ephydroidea</taxon>
        <taxon>Drosophilidae</taxon>
        <taxon>Drosophila</taxon>
    </lineage>
</organism>
<evidence type="ECO:0000256" key="1">
    <source>
        <dbReference type="ARBA" id="ARBA00016556"/>
    </source>
</evidence>
<dbReference type="GO" id="GO:0005634">
    <property type="term" value="C:nucleus"/>
    <property type="evidence" value="ECO:0007669"/>
    <property type="project" value="TreeGrafter"/>
</dbReference>
<dbReference type="PANTHER" id="PTHR15666:SF1">
    <property type="entry name" value="COMM DOMAIN-CONTAINING PROTEIN 5"/>
    <property type="match status" value="1"/>
</dbReference>
<feature type="domain" description="COMM" evidence="3">
    <location>
        <begin position="136"/>
        <end position="199"/>
    </location>
</feature>
<evidence type="ECO:0000313" key="4">
    <source>
        <dbReference type="EMBL" id="ALC39273.1"/>
    </source>
</evidence>
<dbReference type="Pfam" id="PF07258">
    <property type="entry name" value="COMM_domain"/>
    <property type="match status" value="1"/>
</dbReference>
<evidence type="ECO:0000259" key="3">
    <source>
        <dbReference type="PROSITE" id="PS51269"/>
    </source>
</evidence>
<name>A0A0M3QTP5_DROBS</name>
<dbReference type="OrthoDB" id="203754at2759"/>
<dbReference type="PANTHER" id="PTHR15666">
    <property type="entry name" value="COMM DOMAIN CONTAINING PROTEIN 5"/>
    <property type="match status" value="1"/>
</dbReference>
<dbReference type="InterPro" id="IPR037357">
    <property type="entry name" value="COMMD5"/>
</dbReference>
<dbReference type="Proteomes" id="UP000494163">
    <property type="component" value="Chromosome 2L"/>
</dbReference>
<reference evidence="4 5" key="1">
    <citation type="submission" date="2015-08" db="EMBL/GenBank/DDBJ databases">
        <title>Ancestral chromatin configuration constrains chromatin evolution on differentiating sex chromosomes in Drosophila.</title>
        <authorList>
            <person name="Zhou Q."/>
            <person name="Bachtrog D."/>
        </authorList>
    </citation>
    <scope>NUCLEOTIDE SEQUENCE [LARGE SCALE GENOMIC DNA]</scope>
    <source>
        <tissue evidence="4">Whole larvae</tissue>
    </source>
</reference>
<dbReference type="STRING" id="30019.A0A0M3QTP5"/>
<dbReference type="PROSITE" id="PS51269">
    <property type="entry name" value="COMM"/>
    <property type="match status" value="1"/>
</dbReference>
<protein>
    <recommendedName>
        <fullName evidence="1">COMM domain-containing protein 5</fullName>
    </recommendedName>
</protein>
<dbReference type="AlphaFoldDB" id="A0A0M3QTP5"/>